<dbReference type="EMBL" id="VMBG01000001">
    <property type="protein sequence ID" value="TSJ79464.1"/>
    <property type="molecule type" value="Genomic_DNA"/>
</dbReference>
<dbReference type="InterPro" id="IPR029062">
    <property type="entry name" value="Class_I_gatase-like"/>
</dbReference>
<dbReference type="RefSeq" id="WP_144230005.1">
    <property type="nucleotide sequence ID" value="NZ_CBCRVV010000040.1"/>
</dbReference>
<evidence type="ECO:0000313" key="4">
    <source>
        <dbReference type="Proteomes" id="UP000315648"/>
    </source>
</evidence>
<dbReference type="InterPro" id="IPR036465">
    <property type="entry name" value="vWFA_dom_sf"/>
</dbReference>
<dbReference type="SUPFAM" id="SSF52317">
    <property type="entry name" value="Class I glutamine amidotransferase-like"/>
    <property type="match status" value="1"/>
</dbReference>
<comment type="caution">
    <text evidence="3">The sequence shown here is derived from an EMBL/GenBank/DDBJ whole genome shotgun (WGS) entry which is preliminary data.</text>
</comment>
<dbReference type="Gene3D" id="3.40.50.880">
    <property type="match status" value="1"/>
</dbReference>
<keyword evidence="4" id="KW-1185">Reference proteome</keyword>
<organism evidence="3 4">
    <name type="scientific">Rariglobus hedericola</name>
    <dbReference type="NCBI Taxonomy" id="2597822"/>
    <lineage>
        <taxon>Bacteria</taxon>
        <taxon>Pseudomonadati</taxon>
        <taxon>Verrucomicrobiota</taxon>
        <taxon>Opitutia</taxon>
        <taxon>Opitutales</taxon>
        <taxon>Opitutaceae</taxon>
        <taxon>Rariglobus</taxon>
    </lineage>
</organism>
<dbReference type="Pfam" id="PF07584">
    <property type="entry name" value="BatA"/>
    <property type="match status" value="1"/>
</dbReference>
<dbReference type="PANTHER" id="PTHR37464">
    <property type="entry name" value="BLL2463 PROTEIN"/>
    <property type="match status" value="1"/>
</dbReference>
<keyword evidence="1" id="KW-1133">Transmembrane helix</keyword>
<proteinExistence type="predicted"/>
<evidence type="ECO:0000313" key="3">
    <source>
        <dbReference type="EMBL" id="TSJ79464.1"/>
    </source>
</evidence>
<reference evidence="3 4" key="1">
    <citation type="submission" date="2019-07" db="EMBL/GenBank/DDBJ databases">
        <title>Description of 53C-WASEF.</title>
        <authorList>
            <person name="Pitt A."/>
            <person name="Hahn M.W."/>
        </authorList>
    </citation>
    <scope>NUCLEOTIDE SEQUENCE [LARGE SCALE GENOMIC DNA]</scope>
    <source>
        <strain evidence="3 4">53C-WASEF</strain>
    </source>
</reference>
<keyword evidence="1" id="KW-0472">Membrane</keyword>
<dbReference type="PANTHER" id="PTHR37464:SF1">
    <property type="entry name" value="BLL2463 PROTEIN"/>
    <property type="match status" value="1"/>
</dbReference>
<protein>
    <submittedName>
        <fullName evidence="3">VWA domain-containing protein</fullName>
    </submittedName>
</protein>
<feature type="domain" description="VWFA" evidence="2">
    <location>
        <begin position="91"/>
        <end position="260"/>
    </location>
</feature>
<feature type="transmembrane region" description="Helical" evidence="1">
    <location>
        <begin position="56"/>
        <end position="74"/>
    </location>
</feature>
<dbReference type="SUPFAM" id="SSF53300">
    <property type="entry name" value="vWA-like"/>
    <property type="match status" value="1"/>
</dbReference>
<keyword evidence="1" id="KW-0812">Transmembrane</keyword>
<dbReference type="AlphaFoldDB" id="A0A556QS44"/>
<dbReference type="Proteomes" id="UP000315648">
    <property type="component" value="Unassembled WGS sequence"/>
</dbReference>
<dbReference type="InterPro" id="IPR024163">
    <property type="entry name" value="Aerotolerance_reg_N"/>
</dbReference>
<dbReference type="Gene3D" id="3.40.50.410">
    <property type="entry name" value="von Willebrand factor, type A domain"/>
    <property type="match status" value="1"/>
</dbReference>
<feature type="transmembrane region" description="Helical" evidence="1">
    <location>
        <begin position="686"/>
        <end position="706"/>
    </location>
</feature>
<dbReference type="SMART" id="SM00327">
    <property type="entry name" value="VWA"/>
    <property type="match status" value="1"/>
</dbReference>
<evidence type="ECO:0000256" key="1">
    <source>
        <dbReference type="SAM" id="Phobius"/>
    </source>
</evidence>
<accession>A0A556QS44</accession>
<dbReference type="Pfam" id="PF13519">
    <property type="entry name" value="VWA_2"/>
    <property type="match status" value="1"/>
</dbReference>
<dbReference type="InterPro" id="IPR011933">
    <property type="entry name" value="Double_TM_dom"/>
</dbReference>
<dbReference type="OrthoDB" id="177127at2"/>
<dbReference type="CDD" id="cd00198">
    <property type="entry name" value="vWFA"/>
    <property type="match status" value="1"/>
</dbReference>
<dbReference type="NCBIfam" id="TIGR02226">
    <property type="entry name" value="two_anch"/>
    <property type="match status" value="1"/>
</dbReference>
<gene>
    <name evidence="3" type="ORF">FPL22_09305</name>
</gene>
<sequence>MQFLAPAALAGLAAVSLPVIIHLLNKLRIREVRWAAMRFLLAAAQKNQRRVKMQDLLLLILRCLVLALIVFAFARPTFQAVEKSSLVAGDPLTVMVLLDQSASMGASDGVETRFAAARTATLSFLEELPSGSAAGLLLVNDSYASPVSRPSRDLSLVRRSVELAKITDRGTDFQPALRAAIEALRNLPGRREIHLFTDNQLSGWRTLEPVREFLKTAPDIKVFIVTPGAGSASTGNLAITNLKLDTAIPVAGQPMRVLAEITNHGEAPVDGVRLTLSVDDDAPSADAVVGQLAAGGTRYVPLLVRLPGTGFHTLTAALPSDRLAFDNRRTLALEIAPARDVLVVESRRGPAPWQGTGHFLASALAPVDEEAASRHYLHVTRVTAADVDASKLSGYSVIFLAGADPLLPAAVTGLAQFVRDGGGLVVMPGDATPADLFLDAPWPDLLPASINPPSAPSQGTIEAGPYNNPLLTLWNDPASGNLSAVRFSKVFSLDPVKSAEVSTVLRLADTTPVIMERTVGKGRVVLFAAPPVPTWTNLPLHPAFVPLVHRLYAATAHTSSLKLNLAPGDTFQAPVPIEQLNRDVYVRGPGENAKIVAVGRTELVGTQAMLRVRNTSDAGRYTVYVGQNERPDFYFAVQSPSDESDLKTAPSDILTTDVIPTATAAGASAPAAVAAPSGPLLTARQLWMIALAAAAFLSCTELMLALRSSRSR</sequence>
<name>A0A556QS44_9BACT</name>
<feature type="transmembrane region" description="Helical" evidence="1">
    <location>
        <begin position="6"/>
        <end position="24"/>
    </location>
</feature>
<dbReference type="InterPro" id="IPR002035">
    <property type="entry name" value="VWF_A"/>
</dbReference>
<evidence type="ECO:0000259" key="2">
    <source>
        <dbReference type="SMART" id="SM00327"/>
    </source>
</evidence>